<dbReference type="Pfam" id="PF04954">
    <property type="entry name" value="SIP"/>
    <property type="match status" value="1"/>
</dbReference>
<sequence>MVYAWVAGESRLVTGLRRALVSDLGLNRSEVAFMGDWRDGVAMRG</sequence>
<comment type="caution">
    <text evidence="2">The sequence shown here is derived from an EMBL/GenBank/DDBJ whole genome shotgun (WGS) entry which is preliminary data.</text>
</comment>
<evidence type="ECO:0000313" key="3">
    <source>
        <dbReference type="Proteomes" id="UP001500571"/>
    </source>
</evidence>
<name>A0ABP5BMS4_9ACTN</name>
<evidence type="ECO:0000313" key="2">
    <source>
        <dbReference type="EMBL" id="GAA1947213.1"/>
    </source>
</evidence>
<proteinExistence type="predicted"/>
<dbReference type="Proteomes" id="UP001500571">
    <property type="component" value="Unassembled WGS sequence"/>
</dbReference>
<dbReference type="InterPro" id="IPR007037">
    <property type="entry name" value="SIP_rossman_dom"/>
</dbReference>
<protein>
    <recommendedName>
        <fullName evidence="1">SIP-like Rossmann fold domain-containing protein</fullName>
    </recommendedName>
</protein>
<organism evidence="2 3">
    <name type="scientific">Nocardioides panacihumi</name>
    <dbReference type="NCBI Taxonomy" id="400774"/>
    <lineage>
        <taxon>Bacteria</taxon>
        <taxon>Bacillati</taxon>
        <taxon>Actinomycetota</taxon>
        <taxon>Actinomycetes</taxon>
        <taxon>Propionibacteriales</taxon>
        <taxon>Nocardioidaceae</taxon>
        <taxon>Nocardioides</taxon>
    </lineage>
</organism>
<keyword evidence="3" id="KW-1185">Reference proteome</keyword>
<dbReference type="EMBL" id="BAAAPB010000001">
    <property type="protein sequence ID" value="GAA1947213.1"/>
    <property type="molecule type" value="Genomic_DNA"/>
</dbReference>
<feature type="domain" description="SIP-like Rossmann fold" evidence="1">
    <location>
        <begin position="2"/>
        <end position="40"/>
    </location>
</feature>
<gene>
    <name evidence="2" type="ORF">GCM10009798_02830</name>
</gene>
<dbReference type="InterPro" id="IPR039261">
    <property type="entry name" value="FNR_nucleotide-bd"/>
</dbReference>
<accession>A0ABP5BMS4</accession>
<dbReference type="Gene3D" id="3.40.50.80">
    <property type="entry name" value="Nucleotide-binding domain of ferredoxin-NADP reductase (FNR) module"/>
    <property type="match status" value="1"/>
</dbReference>
<reference evidence="3" key="1">
    <citation type="journal article" date="2019" name="Int. J. Syst. Evol. Microbiol.">
        <title>The Global Catalogue of Microorganisms (GCM) 10K type strain sequencing project: providing services to taxonomists for standard genome sequencing and annotation.</title>
        <authorList>
            <consortium name="The Broad Institute Genomics Platform"/>
            <consortium name="The Broad Institute Genome Sequencing Center for Infectious Disease"/>
            <person name="Wu L."/>
            <person name="Ma J."/>
        </authorList>
    </citation>
    <scope>NUCLEOTIDE SEQUENCE [LARGE SCALE GENOMIC DNA]</scope>
    <source>
        <strain evidence="3">JCM 15309</strain>
    </source>
</reference>
<evidence type="ECO:0000259" key="1">
    <source>
        <dbReference type="Pfam" id="PF04954"/>
    </source>
</evidence>